<keyword evidence="3" id="KW-1185">Reference proteome</keyword>
<dbReference type="EMBL" id="RXOL01000004">
    <property type="protein sequence ID" value="RVQ66481.1"/>
    <property type="molecule type" value="Genomic_DNA"/>
</dbReference>
<gene>
    <name evidence="2" type="ORF">EKN06_10690</name>
</gene>
<dbReference type="Proteomes" id="UP000283003">
    <property type="component" value="Unassembled WGS sequence"/>
</dbReference>
<dbReference type="AlphaFoldDB" id="A0A437GX31"/>
<keyword evidence="1" id="KW-1133">Transmembrane helix</keyword>
<accession>A0A437GX31</accession>
<dbReference type="RefSeq" id="WP_127612903.1">
    <property type="nucleotide sequence ID" value="NZ_RXOL01000004.1"/>
</dbReference>
<evidence type="ECO:0000313" key="2">
    <source>
        <dbReference type="EMBL" id="RVQ66481.1"/>
    </source>
</evidence>
<sequence length="75" mass="8471">MNTERDPAFSRWLVIQALRTAGMVLFIYGLLAANGRAPWFAGVPREWAMVLSVIGMFDVFVVPILLSRKWSSNKT</sequence>
<name>A0A437GX31_9SPHN</name>
<keyword evidence="1" id="KW-0472">Membrane</keyword>
<feature type="transmembrane region" description="Helical" evidence="1">
    <location>
        <begin position="12"/>
        <end position="35"/>
    </location>
</feature>
<evidence type="ECO:0000313" key="3">
    <source>
        <dbReference type="Proteomes" id="UP000283003"/>
    </source>
</evidence>
<keyword evidence="1" id="KW-0812">Transmembrane</keyword>
<proteinExistence type="predicted"/>
<feature type="transmembrane region" description="Helical" evidence="1">
    <location>
        <begin position="47"/>
        <end position="66"/>
    </location>
</feature>
<protein>
    <submittedName>
        <fullName evidence="2">Uncharacterized protein</fullName>
    </submittedName>
</protein>
<comment type="caution">
    <text evidence="2">The sequence shown here is derived from an EMBL/GenBank/DDBJ whole genome shotgun (WGS) entry which is preliminary data.</text>
</comment>
<organism evidence="2 3">
    <name type="scientific">Croceicoccus ponticola</name>
    <dbReference type="NCBI Taxonomy" id="2217664"/>
    <lineage>
        <taxon>Bacteria</taxon>
        <taxon>Pseudomonadati</taxon>
        <taxon>Pseudomonadota</taxon>
        <taxon>Alphaproteobacteria</taxon>
        <taxon>Sphingomonadales</taxon>
        <taxon>Erythrobacteraceae</taxon>
        <taxon>Croceicoccus</taxon>
    </lineage>
</organism>
<reference evidence="2 3" key="1">
    <citation type="submission" date="2018-12" db="EMBL/GenBank/DDBJ databases">
        <title>Croceicoccus ponticola sp. nov., a lipolytic bacterium isolated from seawater.</title>
        <authorList>
            <person name="Yoon J.-H."/>
        </authorList>
    </citation>
    <scope>NUCLEOTIDE SEQUENCE [LARGE SCALE GENOMIC DNA]</scope>
    <source>
        <strain evidence="2 3">GM-16</strain>
    </source>
</reference>
<dbReference type="OrthoDB" id="7433297at2"/>
<evidence type="ECO:0000256" key="1">
    <source>
        <dbReference type="SAM" id="Phobius"/>
    </source>
</evidence>